<evidence type="ECO:0000313" key="2">
    <source>
        <dbReference type="EMBL" id="MDC3415410.1"/>
    </source>
</evidence>
<dbReference type="InterPro" id="IPR008308">
    <property type="entry name" value="YpbB-like"/>
</dbReference>
<dbReference type="RefSeq" id="WP_272444377.1">
    <property type="nucleotide sequence ID" value="NZ_JAMQKC010000001.1"/>
</dbReference>
<dbReference type="SUPFAM" id="SSF50985">
    <property type="entry name" value="RCC1/BLIP-II"/>
    <property type="match status" value="1"/>
</dbReference>
<keyword evidence="3" id="KW-1185">Reference proteome</keyword>
<dbReference type="Pfam" id="PF14493">
    <property type="entry name" value="HTH_40"/>
    <property type="match status" value="1"/>
</dbReference>
<dbReference type="InterPro" id="IPR036388">
    <property type="entry name" value="WH-like_DNA-bd_sf"/>
</dbReference>
<reference evidence="2" key="1">
    <citation type="submission" date="2022-06" db="EMBL/GenBank/DDBJ databases">
        <title>Aquibacillus sp. a new bacterium isolated from soil saline samples.</title>
        <authorList>
            <person name="Galisteo C."/>
            <person name="De La Haba R."/>
            <person name="Sanchez-Porro C."/>
            <person name="Ventosa A."/>
        </authorList>
    </citation>
    <scope>NUCLEOTIDE SEQUENCE</scope>
    <source>
        <strain evidence="2">3ASR75-54</strain>
    </source>
</reference>
<proteinExistence type="predicted"/>
<evidence type="ECO:0000259" key="1">
    <source>
        <dbReference type="Pfam" id="PF14493"/>
    </source>
</evidence>
<name>A0A9X3WCH8_9BACI</name>
<sequence>MFTLIILDCINKLSLDRSISGIYHMLTGKKSVQSIQDAHIFQLTAYFGIYKRLDFAEFERIITVLEREQFIAVSDNYSAVLTDKGKQYVTDKQEILNQVGLKGLKYHRMSEQFLLRLQLFCQTATNLFAGNNSFLAITDNREVQLWVKHFYHETKPDLRKCLDEMYKELKIFLSQIDQRSAELFVDRLTGFKRIALSKEQLSKKYKKSIHEIEVQLTDIVHRLIAFILNNKQVTPFLVSFVDDLKSQMFLTDSASHTYRLYQKGLSIAEIASTRGLKQNTIQDHIIEISYIFPELILPSFLNKEAIETIKSAMNQTNSKRLKDIKALVGDNYSYFDIRLVVAVNQMDK</sequence>
<dbReference type="Proteomes" id="UP001145069">
    <property type="component" value="Unassembled WGS sequence"/>
</dbReference>
<dbReference type="Gene3D" id="1.10.10.1390">
    <property type="entry name" value="ATP-dependent DNA helicase RecQ"/>
    <property type="match status" value="1"/>
</dbReference>
<dbReference type="AlphaFoldDB" id="A0A9X3WCH8"/>
<feature type="domain" description="Helicase Helix-turn-helix" evidence="1">
    <location>
        <begin position="253"/>
        <end position="341"/>
    </location>
</feature>
<dbReference type="InterPro" id="IPR009091">
    <property type="entry name" value="RCC1/BLIP-II"/>
</dbReference>
<organism evidence="2 3">
    <name type="scientific">Aquibacillus salsiterrae</name>
    <dbReference type="NCBI Taxonomy" id="2950439"/>
    <lineage>
        <taxon>Bacteria</taxon>
        <taxon>Bacillati</taxon>
        <taxon>Bacillota</taxon>
        <taxon>Bacilli</taxon>
        <taxon>Bacillales</taxon>
        <taxon>Bacillaceae</taxon>
        <taxon>Aquibacillus</taxon>
    </lineage>
</organism>
<evidence type="ECO:0000313" key="3">
    <source>
        <dbReference type="Proteomes" id="UP001145069"/>
    </source>
</evidence>
<dbReference type="PIRSF" id="PIRSF021350">
    <property type="entry name" value="UCP021350"/>
    <property type="match status" value="1"/>
</dbReference>
<dbReference type="Gene3D" id="1.10.10.10">
    <property type="entry name" value="Winged helix-like DNA-binding domain superfamily/Winged helix DNA-binding domain"/>
    <property type="match status" value="1"/>
</dbReference>
<dbReference type="EMBL" id="JAMQKC010000001">
    <property type="protein sequence ID" value="MDC3415410.1"/>
    <property type="molecule type" value="Genomic_DNA"/>
</dbReference>
<dbReference type="InterPro" id="IPR029491">
    <property type="entry name" value="Helicase_HTH"/>
</dbReference>
<gene>
    <name evidence="2" type="ORF">NC799_00580</name>
</gene>
<protein>
    <submittedName>
        <fullName evidence="2">Helix-turn-helix domain-containing protein</fullName>
    </submittedName>
</protein>
<comment type="caution">
    <text evidence="2">The sequence shown here is derived from an EMBL/GenBank/DDBJ whole genome shotgun (WGS) entry which is preliminary data.</text>
</comment>
<accession>A0A9X3WCH8</accession>